<protein>
    <submittedName>
        <fullName evidence="5">Nitronate monooxygenase/enoyl-[acyl-carrier protein] reductase II</fullName>
    </submittedName>
</protein>
<keyword evidence="5" id="KW-0503">Monooxygenase</keyword>
<evidence type="ECO:0000256" key="4">
    <source>
        <dbReference type="SAM" id="MobiDB-lite"/>
    </source>
</evidence>
<proteinExistence type="predicted"/>
<keyword evidence="1" id="KW-0285">Flavoprotein</keyword>
<dbReference type="InterPro" id="IPR013785">
    <property type="entry name" value="Aldolase_TIM"/>
</dbReference>
<evidence type="ECO:0000256" key="1">
    <source>
        <dbReference type="ARBA" id="ARBA00022630"/>
    </source>
</evidence>
<accession>A0A2T6CBR3</accession>
<name>A0A2T6CBR3_9RHOB</name>
<reference evidence="5 6" key="1">
    <citation type="submission" date="2018-04" db="EMBL/GenBank/DDBJ databases">
        <title>Genomic Encyclopedia of Archaeal and Bacterial Type Strains, Phase II (KMG-II): from individual species to whole genera.</title>
        <authorList>
            <person name="Goeker M."/>
        </authorList>
    </citation>
    <scope>NUCLEOTIDE SEQUENCE [LARGE SCALE GENOMIC DNA]</scope>
    <source>
        <strain evidence="5 6">DSM 12244</strain>
    </source>
</reference>
<gene>
    <name evidence="5" type="ORF">C8N31_10919</name>
</gene>
<dbReference type="Gene3D" id="3.20.20.70">
    <property type="entry name" value="Aldolase class I"/>
    <property type="match status" value="1"/>
</dbReference>
<dbReference type="InterPro" id="IPR004136">
    <property type="entry name" value="NMO"/>
</dbReference>
<dbReference type="EMBL" id="QBKU01000009">
    <property type="protein sequence ID" value="PTX72933.1"/>
    <property type="molecule type" value="Genomic_DNA"/>
</dbReference>
<dbReference type="CDD" id="cd04730">
    <property type="entry name" value="NPD_like"/>
    <property type="match status" value="1"/>
</dbReference>
<dbReference type="Pfam" id="PF03060">
    <property type="entry name" value="NMO"/>
    <property type="match status" value="2"/>
</dbReference>
<dbReference type="OrthoDB" id="9778912at2"/>
<sequence length="339" mass="35730">MQSINKGDSLPMHLLDILQVTKPIFSAPMAGAAGPELVAAVCNAGGYGVIPLWGRPKDQVHRGIDALRALTDRNFAVNLNLSFPYQEQLDACIAEGVHGVSLFWGMEPSAIARAKAGGLKVLASVGNAKEAKTAAKAGADVIVAQGWEAGGHVWGQVSTMALIPSVVDAVDIPVVAAGGIADGRGMAAAMMLGASGVWIGTRLLASSEATIHEVYRDRILLASEADTQWAHDLYDVGWPDAPHRALSNTTSRGWLEAGGSAPGLRPNEDEQIGARPNGDPVVRYQSYTPLPETSGDVEAMSLWSGQGVSLVREMMPAADIVEEIYHDARRLLQRGVSAL</sequence>
<keyword evidence="3" id="KW-0560">Oxidoreductase</keyword>
<evidence type="ECO:0000256" key="3">
    <source>
        <dbReference type="ARBA" id="ARBA00023002"/>
    </source>
</evidence>
<evidence type="ECO:0000313" key="5">
    <source>
        <dbReference type="EMBL" id="PTX72933.1"/>
    </source>
</evidence>
<keyword evidence="2" id="KW-0288">FMN</keyword>
<dbReference type="GO" id="GO:0018580">
    <property type="term" value="F:nitronate monooxygenase activity"/>
    <property type="evidence" value="ECO:0007669"/>
    <property type="project" value="InterPro"/>
</dbReference>
<dbReference type="AlphaFoldDB" id="A0A2T6CBR3"/>
<evidence type="ECO:0000313" key="6">
    <source>
        <dbReference type="Proteomes" id="UP000244092"/>
    </source>
</evidence>
<dbReference type="SUPFAM" id="SSF51412">
    <property type="entry name" value="Inosine monophosphate dehydrogenase (IMPDH)"/>
    <property type="match status" value="1"/>
</dbReference>
<dbReference type="Proteomes" id="UP000244092">
    <property type="component" value="Unassembled WGS sequence"/>
</dbReference>
<dbReference type="RefSeq" id="WP_025046652.1">
    <property type="nucleotide sequence ID" value="NZ_QBKU01000009.1"/>
</dbReference>
<feature type="region of interest" description="Disordered" evidence="4">
    <location>
        <begin position="259"/>
        <end position="280"/>
    </location>
</feature>
<dbReference type="PANTHER" id="PTHR32332:SF20">
    <property type="entry name" value="2-NITROPROPANE DIOXYGENASE-LIKE PROTEIN"/>
    <property type="match status" value="1"/>
</dbReference>
<comment type="caution">
    <text evidence="5">The sequence shown here is derived from an EMBL/GenBank/DDBJ whole genome shotgun (WGS) entry which is preliminary data.</text>
</comment>
<dbReference type="PANTHER" id="PTHR32332">
    <property type="entry name" value="2-NITROPROPANE DIOXYGENASE"/>
    <property type="match status" value="1"/>
</dbReference>
<evidence type="ECO:0000256" key="2">
    <source>
        <dbReference type="ARBA" id="ARBA00022643"/>
    </source>
</evidence>
<organism evidence="5 6">
    <name type="scientific">Sulfitobacter mediterraneus</name>
    <dbReference type="NCBI Taxonomy" id="83219"/>
    <lineage>
        <taxon>Bacteria</taxon>
        <taxon>Pseudomonadati</taxon>
        <taxon>Pseudomonadota</taxon>
        <taxon>Alphaproteobacteria</taxon>
        <taxon>Rhodobacterales</taxon>
        <taxon>Roseobacteraceae</taxon>
        <taxon>Sulfitobacter</taxon>
    </lineage>
</organism>